<comment type="subcellular location">
    <subcellularLocation>
        <location evidence="1">Nucleus</location>
    </subcellularLocation>
</comment>
<evidence type="ECO:0000256" key="9">
    <source>
        <dbReference type="PROSITE-ProRule" id="PRU00042"/>
    </source>
</evidence>
<dbReference type="InterPro" id="IPR036236">
    <property type="entry name" value="Znf_C2H2_sf"/>
</dbReference>
<evidence type="ECO:0000256" key="2">
    <source>
        <dbReference type="ARBA" id="ARBA00022723"/>
    </source>
</evidence>
<dbReference type="Gene3D" id="3.30.160.60">
    <property type="entry name" value="Classic Zinc Finger"/>
    <property type="match status" value="1"/>
</dbReference>
<dbReference type="InterPro" id="IPR013087">
    <property type="entry name" value="Znf_C2H2_type"/>
</dbReference>
<organism evidence="11 12">
    <name type="scientific">Lupinus luteus</name>
    <name type="common">European yellow lupine</name>
    <dbReference type="NCBI Taxonomy" id="3873"/>
    <lineage>
        <taxon>Eukaryota</taxon>
        <taxon>Viridiplantae</taxon>
        <taxon>Streptophyta</taxon>
        <taxon>Embryophyta</taxon>
        <taxon>Tracheophyta</taxon>
        <taxon>Spermatophyta</taxon>
        <taxon>Magnoliopsida</taxon>
        <taxon>eudicotyledons</taxon>
        <taxon>Gunneridae</taxon>
        <taxon>Pentapetalae</taxon>
        <taxon>rosids</taxon>
        <taxon>fabids</taxon>
        <taxon>Fabales</taxon>
        <taxon>Fabaceae</taxon>
        <taxon>Papilionoideae</taxon>
        <taxon>50 kb inversion clade</taxon>
        <taxon>genistoids sensu lato</taxon>
        <taxon>core genistoids</taxon>
        <taxon>Genisteae</taxon>
        <taxon>Lupinus</taxon>
    </lineage>
</organism>
<keyword evidence="6" id="KW-0805">Transcription regulation</keyword>
<dbReference type="PANTHER" id="PTHR26374">
    <property type="entry name" value="ZINC FINGER PROTEIN ZAT5"/>
    <property type="match status" value="1"/>
</dbReference>
<dbReference type="GO" id="GO:0008270">
    <property type="term" value="F:zinc ion binding"/>
    <property type="evidence" value="ECO:0007669"/>
    <property type="project" value="UniProtKB-KW"/>
</dbReference>
<evidence type="ECO:0000313" key="11">
    <source>
        <dbReference type="EMBL" id="CAL0318832.1"/>
    </source>
</evidence>
<sequence length="156" mass="17894">MKREREVDSITMTSLMMFVSHGGEFETNYYNNSSNNHVFECKTCKRWFPSFQALGGHRASQKKPRLMMARDRDIDDQLLLNSQSLSKPKTHECSICGLDFALGQALGGHMRRHRTSNLNGNMQNNTTRVLDLNLTPFENDLKVLKIGKKPTLVEYL</sequence>
<keyword evidence="4 9" id="KW-0863">Zinc-finger</keyword>
<evidence type="ECO:0000256" key="3">
    <source>
        <dbReference type="ARBA" id="ARBA00022737"/>
    </source>
</evidence>
<dbReference type="PROSITE" id="PS00028">
    <property type="entry name" value="ZINC_FINGER_C2H2_1"/>
    <property type="match status" value="1"/>
</dbReference>
<dbReference type="Proteomes" id="UP001497480">
    <property type="component" value="Unassembled WGS sequence"/>
</dbReference>
<evidence type="ECO:0000256" key="1">
    <source>
        <dbReference type="ARBA" id="ARBA00004123"/>
    </source>
</evidence>
<reference evidence="11 12" key="1">
    <citation type="submission" date="2024-03" db="EMBL/GenBank/DDBJ databases">
        <authorList>
            <person name="Martinez-Hernandez J."/>
        </authorList>
    </citation>
    <scope>NUCLEOTIDE SEQUENCE [LARGE SCALE GENOMIC DNA]</scope>
</reference>
<name>A0AAV1XBI2_LUPLU</name>
<keyword evidence="5" id="KW-0862">Zinc</keyword>
<comment type="caution">
    <text evidence="11">The sequence shown here is derived from an EMBL/GenBank/DDBJ whole genome shotgun (WGS) entry which is preliminary data.</text>
</comment>
<feature type="domain" description="C2H2-type" evidence="10">
    <location>
        <begin position="91"/>
        <end position="118"/>
    </location>
</feature>
<evidence type="ECO:0000256" key="8">
    <source>
        <dbReference type="ARBA" id="ARBA00023242"/>
    </source>
</evidence>
<dbReference type="EMBL" id="CAXHTB010000013">
    <property type="protein sequence ID" value="CAL0318832.1"/>
    <property type="molecule type" value="Genomic_DNA"/>
</dbReference>
<dbReference type="SUPFAM" id="SSF57667">
    <property type="entry name" value="beta-beta-alpha zinc fingers"/>
    <property type="match status" value="1"/>
</dbReference>
<dbReference type="PANTHER" id="PTHR26374:SF456">
    <property type="entry name" value="ZINC FINGER PROTEIN ZAT5-LIKE"/>
    <property type="match status" value="1"/>
</dbReference>
<keyword evidence="8" id="KW-0539">Nucleus</keyword>
<evidence type="ECO:0000256" key="5">
    <source>
        <dbReference type="ARBA" id="ARBA00022833"/>
    </source>
</evidence>
<evidence type="ECO:0000313" key="12">
    <source>
        <dbReference type="Proteomes" id="UP001497480"/>
    </source>
</evidence>
<keyword evidence="3" id="KW-0677">Repeat</keyword>
<dbReference type="Pfam" id="PF13912">
    <property type="entry name" value="zf-C2H2_6"/>
    <property type="match status" value="2"/>
</dbReference>
<proteinExistence type="predicted"/>
<evidence type="ECO:0000256" key="6">
    <source>
        <dbReference type="ARBA" id="ARBA00023015"/>
    </source>
</evidence>
<keyword evidence="2" id="KW-0479">Metal-binding</keyword>
<evidence type="ECO:0000259" key="10">
    <source>
        <dbReference type="PROSITE" id="PS50157"/>
    </source>
</evidence>
<keyword evidence="12" id="KW-1185">Reference proteome</keyword>
<evidence type="ECO:0000256" key="7">
    <source>
        <dbReference type="ARBA" id="ARBA00023163"/>
    </source>
</evidence>
<dbReference type="PROSITE" id="PS50157">
    <property type="entry name" value="ZINC_FINGER_C2H2_2"/>
    <property type="match status" value="1"/>
</dbReference>
<protein>
    <recommendedName>
        <fullName evidence="10">C2H2-type domain-containing protein</fullName>
    </recommendedName>
</protein>
<dbReference type="GO" id="GO:0005634">
    <property type="term" value="C:nucleus"/>
    <property type="evidence" value="ECO:0007669"/>
    <property type="project" value="UniProtKB-SubCell"/>
</dbReference>
<evidence type="ECO:0000256" key="4">
    <source>
        <dbReference type="ARBA" id="ARBA00022771"/>
    </source>
</evidence>
<dbReference type="AlphaFoldDB" id="A0AAV1XBI2"/>
<keyword evidence="7" id="KW-0804">Transcription</keyword>
<accession>A0AAV1XBI2</accession>
<gene>
    <name evidence="11" type="ORF">LLUT_LOCUS19892</name>
</gene>